<gene>
    <name evidence="3" type="ORF">C0J50_10363</name>
</gene>
<accession>A0AAD5B9T4</accession>
<reference evidence="3" key="1">
    <citation type="submission" date="2018-07" db="EMBL/GenBank/DDBJ databases">
        <title>Comparative genomics of catfishes provides insights into carnivory and benthic adaptation.</title>
        <authorList>
            <person name="Zhang Y."/>
            <person name="Wang D."/>
            <person name="Peng Z."/>
            <person name="Zheng S."/>
            <person name="Shao F."/>
            <person name="Tao W."/>
        </authorList>
    </citation>
    <scope>NUCLEOTIDE SEQUENCE</scope>
    <source>
        <strain evidence="3">Chongqing</strain>
    </source>
</reference>
<evidence type="ECO:0000259" key="2">
    <source>
        <dbReference type="Pfam" id="PF25600"/>
    </source>
</evidence>
<proteinExistence type="predicted"/>
<name>A0AAD5B9T4_SILAS</name>
<feature type="coiled-coil region" evidence="1">
    <location>
        <begin position="17"/>
        <end position="51"/>
    </location>
</feature>
<evidence type="ECO:0000313" key="4">
    <source>
        <dbReference type="Proteomes" id="UP001205998"/>
    </source>
</evidence>
<dbReference type="Proteomes" id="UP001205998">
    <property type="component" value="Unassembled WGS sequence"/>
</dbReference>
<sequence length="67" mass="7893">MISSLVKRRSEVTEMIRVQEKADLSRAEQHLKHLEQEITDLQRRVGHLEQLSHTPDHIHFLQVTLTV</sequence>
<organism evidence="3 4">
    <name type="scientific">Silurus asotus</name>
    <name type="common">Amur catfish</name>
    <name type="synonym">Parasilurus asotus</name>
    <dbReference type="NCBI Taxonomy" id="30991"/>
    <lineage>
        <taxon>Eukaryota</taxon>
        <taxon>Metazoa</taxon>
        <taxon>Chordata</taxon>
        <taxon>Craniata</taxon>
        <taxon>Vertebrata</taxon>
        <taxon>Euteleostomi</taxon>
        <taxon>Actinopterygii</taxon>
        <taxon>Neopterygii</taxon>
        <taxon>Teleostei</taxon>
        <taxon>Ostariophysi</taxon>
        <taxon>Siluriformes</taxon>
        <taxon>Siluridae</taxon>
        <taxon>Silurus</taxon>
    </lineage>
</organism>
<protein>
    <submittedName>
        <fullName evidence="3">Tripartite motif-containing protein 16-like isoform X2</fullName>
    </submittedName>
</protein>
<evidence type="ECO:0000313" key="3">
    <source>
        <dbReference type="EMBL" id="KAI5630159.1"/>
    </source>
</evidence>
<comment type="caution">
    <text evidence="3">The sequence shown here is derived from an EMBL/GenBank/DDBJ whole genome shotgun (WGS) entry which is preliminary data.</text>
</comment>
<keyword evidence="4" id="KW-1185">Reference proteome</keyword>
<dbReference type="Pfam" id="PF25600">
    <property type="entry name" value="TRIM_CC"/>
    <property type="match status" value="1"/>
</dbReference>
<dbReference type="EMBL" id="MU529421">
    <property type="protein sequence ID" value="KAI5630159.1"/>
    <property type="molecule type" value="Genomic_DNA"/>
</dbReference>
<dbReference type="InterPro" id="IPR058030">
    <property type="entry name" value="TRIM8/14/16/25/29/45/65_CC"/>
</dbReference>
<feature type="domain" description="TRIM8/14/16/25/29/45/65 coiled-coil region" evidence="2">
    <location>
        <begin position="1"/>
        <end position="62"/>
    </location>
</feature>
<keyword evidence="1" id="KW-0175">Coiled coil</keyword>
<evidence type="ECO:0000256" key="1">
    <source>
        <dbReference type="SAM" id="Coils"/>
    </source>
</evidence>
<dbReference type="AlphaFoldDB" id="A0AAD5B9T4"/>